<evidence type="ECO:0000313" key="2">
    <source>
        <dbReference type="Proteomes" id="UP001205910"/>
    </source>
</evidence>
<comment type="caution">
    <text evidence="1">The sequence shown here is derived from an EMBL/GenBank/DDBJ whole genome shotgun (WGS) entry which is preliminary data.</text>
</comment>
<gene>
    <name evidence="1" type="ORF">CULCOIPH005_11530</name>
</gene>
<proteinExistence type="predicted"/>
<dbReference type="Proteomes" id="UP001205910">
    <property type="component" value="Unassembled WGS sequence"/>
</dbReference>
<evidence type="ECO:0000313" key="1">
    <source>
        <dbReference type="EMBL" id="GJJ42964.1"/>
    </source>
</evidence>
<sequence length="69" mass="7715">MTCTMEPEKDEDLVVAWGVAAMNRFLLGGRCKKAATVVVKNVQLDTLDGFLKKVLMAHKPARHCEEEKL</sequence>
<dbReference type="EMBL" id="BQFK01000002">
    <property type="protein sequence ID" value="GJJ42964.1"/>
    <property type="molecule type" value="Genomic_DNA"/>
</dbReference>
<name>A0ABD0BGE6_CORUL</name>
<protein>
    <submittedName>
        <fullName evidence="1">Uncharacterized protein</fullName>
    </submittedName>
</protein>
<dbReference type="AlphaFoldDB" id="A0ABD0BGE6"/>
<reference evidence="1 2" key="1">
    <citation type="submission" date="2021-11" db="EMBL/GenBank/DDBJ databases">
        <title>Whole genome sequences of diphtheriae toxin producing Corynebacterium ulcerans isolates from cats in Osaka, Japan.</title>
        <authorList>
            <person name="Umeda K."/>
            <person name="Hirai Y."/>
        </authorList>
    </citation>
    <scope>NUCLEOTIDE SEQUENCE [LARGE SCALE GENOMIC DNA]</scope>
    <source>
        <strain evidence="1 2">12109B-1</strain>
    </source>
</reference>
<organism evidence="1 2">
    <name type="scientific">Corynebacterium ulcerans</name>
    <dbReference type="NCBI Taxonomy" id="65058"/>
    <lineage>
        <taxon>Bacteria</taxon>
        <taxon>Bacillati</taxon>
        <taxon>Actinomycetota</taxon>
        <taxon>Actinomycetes</taxon>
        <taxon>Mycobacteriales</taxon>
        <taxon>Corynebacteriaceae</taxon>
        <taxon>Corynebacterium</taxon>
    </lineage>
</organism>
<accession>A0ABD0BGE6</accession>